<proteinExistence type="predicted"/>
<keyword evidence="4" id="KW-1185">Reference proteome</keyword>
<dbReference type="STRING" id="1142394.PSMK_09230"/>
<dbReference type="HOGENOM" id="CLU_725325_0_0_0"/>
<name>I0ICU4_PHYMF</name>
<organism evidence="3 4">
    <name type="scientific">Phycisphaera mikurensis (strain NBRC 102666 / KCTC 22515 / FYK2301M01)</name>
    <dbReference type="NCBI Taxonomy" id="1142394"/>
    <lineage>
        <taxon>Bacteria</taxon>
        <taxon>Pseudomonadati</taxon>
        <taxon>Planctomycetota</taxon>
        <taxon>Phycisphaerae</taxon>
        <taxon>Phycisphaerales</taxon>
        <taxon>Phycisphaeraceae</taxon>
        <taxon>Phycisphaera</taxon>
    </lineage>
</organism>
<dbReference type="GO" id="GO:0046872">
    <property type="term" value="F:metal ion binding"/>
    <property type="evidence" value="ECO:0007669"/>
    <property type="project" value="UniProtKB-KW"/>
</dbReference>
<dbReference type="EMBL" id="AP012338">
    <property type="protein sequence ID" value="BAM03082.1"/>
    <property type="molecule type" value="Genomic_DNA"/>
</dbReference>
<dbReference type="InterPro" id="IPR008007">
    <property type="entry name" value="Peptidase_M42"/>
</dbReference>
<evidence type="ECO:0008006" key="5">
    <source>
        <dbReference type="Google" id="ProtNLM"/>
    </source>
</evidence>
<keyword evidence="2" id="KW-0378">Hydrolase</keyword>
<accession>I0ICU4</accession>
<dbReference type="SUPFAM" id="SSF53187">
    <property type="entry name" value="Zn-dependent exopeptidases"/>
    <property type="match status" value="1"/>
</dbReference>
<dbReference type="eggNOG" id="COG1363">
    <property type="taxonomic scope" value="Bacteria"/>
</dbReference>
<protein>
    <recommendedName>
        <fullName evidence="5">Peptidase M42 family protein</fullName>
    </recommendedName>
</protein>
<evidence type="ECO:0000256" key="2">
    <source>
        <dbReference type="ARBA" id="ARBA00022801"/>
    </source>
</evidence>
<dbReference type="Pfam" id="PF05343">
    <property type="entry name" value="Peptidase_M42"/>
    <property type="match status" value="1"/>
</dbReference>
<sequence length="381" mass="40967">MENRIGLNPDERSLLLELTSLPSVPGREAVAIAAVRRWAAARPRVVVDGDSFGNLLVRRAGPSVGELIVLQAHLDHPGFVVEAVDGRDVEASFRGEVEARFFENARVRRWSGVSALDGGSVTACQPGFGEGLARVRLRLDAGSSAAAGDVLTWDLPGAEVVGPHLLAPAVDDLAGVALALIAFDREQRQPDRNADLRLLLTRAEEIGFLGALAALEEETLPPGTPVLVLENARALPDAPVGGGPIIRVGDAAMSFDPQMTRRLVETARGLGEADSAFRWQRRLMDGGACEATAWQAHGHPAACLCNPMENYHNMDPQTGRIERERIDLRDAGGLLVLLGAFLRGLGSPIDPRRELRARLRSQCLQRRRELSLDEGPAGRAS</sequence>
<dbReference type="PANTHER" id="PTHR32481:SF0">
    <property type="entry name" value="AMINOPEPTIDASE YPDE-RELATED"/>
    <property type="match status" value="1"/>
</dbReference>
<dbReference type="KEGG" id="phm:PSMK_09230"/>
<dbReference type="PANTHER" id="PTHR32481">
    <property type="entry name" value="AMINOPEPTIDASE"/>
    <property type="match status" value="1"/>
</dbReference>
<gene>
    <name evidence="3" type="ordered locus">PSMK_09230</name>
</gene>
<dbReference type="RefSeq" id="WP_014436302.1">
    <property type="nucleotide sequence ID" value="NC_017080.1"/>
</dbReference>
<evidence type="ECO:0000313" key="4">
    <source>
        <dbReference type="Proteomes" id="UP000007881"/>
    </source>
</evidence>
<dbReference type="InterPro" id="IPR051464">
    <property type="entry name" value="Peptidase_M42_aminopept"/>
</dbReference>
<dbReference type="AlphaFoldDB" id="I0ICU4"/>
<reference evidence="3 4" key="1">
    <citation type="submission" date="2012-02" db="EMBL/GenBank/DDBJ databases">
        <title>Complete genome sequence of Phycisphaera mikurensis NBRC 102666.</title>
        <authorList>
            <person name="Ankai A."/>
            <person name="Hosoyama A."/>
            <person name="Terui Y."/>
            <person name="Sekine M."/>
            <person name="Fukai R."/>
            <person name="Kato Y."/>
            <person name="Nakamura S."/>
            <person name="Yamada-Narita S."/>
            <person name="Kawakoshi A."/>
            <person name="Fukunaga Y."/>
            <person name="Yamazaki S."/>
            <person name="Fujita N."/>
        </authorList>
    </citation>
    <scope>NUCLEOTIDE SEQUENCE [LARGE SCALE GENOMIC DNA]</scope>
    <source>
        <strain evidence="4">NBRC 102666 / KCTC 22515 / FYK2301M01</strain>
    </source>
</reference>
<evidence type="ECO:0000256" key="1">
    <source>
        <dbReference type="ARBA" id="ARBA00022723"/>
    </source>
</evidence>
<keyword evidence="1" id="KW-0479">Metal-binding</keyword>
<dbReference type="GO" id="GO:0016787">
    <property type="term" value="F:hydrolase activity"/>
    <property type="evidence" value="ECO:0007669"/>
    <property type="project" value="UniProtKB-KW"/>
</dbReference>
<dbReference type="Proteomes" id="UP000007881">
    <property type="component" value="Chromosome"/>
</dbReference>
<evidence type="ECO:0000313" key="3">
    <source>
        <dbReference type="EMBL" id="BAM03082.1"/>
    </source>
</evidence>
<dbReference type="Gene3D" id="3.40.630.10">
    <property type="entry name" value="Zn peptidases"/>
    <property type="match status" value="1"/>
</dbReference>
<dbReference type="OrthoDB" id="7056224at2"/>